<feature type="signal peptide" evidence="7">
    <location>
        <begin position="1"/>
        <end position="19"/>
    </location>
</feature>
<dbReference type="Gene3D" id="3.40.190.10">
    <property type="entry name" value="Periplasmic binding protein-like II"/>
    <property type="match status" value="2"/>
</dbReference>
<dbReference type="GO" id="GO:0030313">
    <property type="term" value="C:cell envelope"/>
    <property type="evidence" value="ECO:0007669"/>
    <property type="project" value="UniProtKB-SubCell"/>
</dbReference>
<comment type="caution">
    <text evidence="8">The sequence shown here is derived from an EMBL/GenBank/DDBJ whole genome shotgun (WGS) entry which is preliminary data.</text>
</comment>
<feature type="chain" id="PRO_5039363216" description="Probable sugar-binding periplasmic protein" evidence="7">
    <location>
        <begin position="20"/>
        <end position="425"/>
    </location>
</feature>
<sequence length="425" mass="45044">MRLKVIRTIALASALAITAGLTGCSSGGDGAVQAELSKTEAEVFTWWADGSEKAGLDALVGVMAQQAPNVTFVNAAVAGGAGTNAREVLAERLAIFDPPDSFQLHAGAEAADYVKDGQLRDLTSLYEELGLQEAFPQSLLDSMKVNDKIYSIPANIHRANVVWVNPEVLKAAGIDPKEKFKTTRDWIEALRKIRKIGKTPLAIGQSWTQLQVFETTLLADLGADKYSGLWNGKTSWTSAEVGSAIDNFRTLMSLTNENRNDLEWQQALGMVQDGSAGFNIMGDWAAAELEGQGVTLGTDILYYPVPGTEGDFDFLADAFTLPVGAPNPDGAKAWLTAVASPAGQIAFNKAKGSIPARTDVDTSTFSEYQQGALKDFSENTIVASLAHGAAASPTASGIITTALGDFLASRIDQAEFQSTVAAAFK</sequence>
<dbReference type="EMBL" id="VFOS01000001">
    <property type="protein sequence ID" value="TQL64994.1"/>
    <property type="molecule type" value="Genomic_DNA"/>
</dbReference>
<comment type="similarity">
    <text evidence="2">Belongs to the bacterial solute-binding protein 1 family.</text>
</comment>
<dbReference type="RefSeq" id="WP_142120365.1">
    <property type="nucleotide sequence ID" value="NZ_BAAASV010000002.1"/>
</dbReference>
<dbReference type="OrthoDB" id="5580590at2"/>
<comment type="function">
    <text evidence="5">Part of a binding-protein-dependent transport system for a sugar.</text>
</comment>
<accession>A0A542ZXB3</accession>
<protein>
    <recommendedName>
        <fullName evidence="6">Probable sugar-binding periplasmic protein</fullName>
    </recommendedName>
</protein>
<dbReference type="PROSITE" id="PS51257">
    <property type="entry name" value="PROKAR_LIPOPROTEIN"/>
    <property type="match status" value="1"/>
</dbReference>
<dbReference type="Pfam" id="PF01547">
    <property type="entry name" value="SBP_bac_1"/>
    <property type="match status" value="1"/>
</dbReference>
<dbReference type="AlphaFoldDB" id="A0A542ZXB3"/>
<evidence type="ECO:0000256" key="6">
    <source>
        <dbReference type="ARBA" id="ARBA00049753"/>
    </source>
</evidence>
<proteinExistence type="inferred from homology"/>
<keyword evidence="4 7" id="KW-0732">Signal</keyword>
<gene>
    <name evidence="8" type="ORF">FB461_1527</name>
</gene>
<comment type="subcellular location">
    <subcellularLocation>
        <location evidence="1">Cell envelope</location>
    </subcellularLocation>
</comment>
<keyword evidence="3" id="KW-0813">Transport</keyword>
<evidence type="ECO:0000256" key="5">
    <source>
        <dbReference type="ARBA" id="ARBA00049629"/>
    </source>
</evidence>
<dbReference type="Proteomes" id="UP000315389">
    <property type="component" value="Unassembled WGS sequence"/>
</dbReference>
<dbReference type="InterPro" id="IPR050490">
    <property type="entry name" value="Bact_solute-bd_prot1"/>
</dbReference>
<organism evidence="8 9">
    <name type="scientific">Rarobacter faecitabidus</name>
    <dbReference type="NCBI Taxonomy" id="13243"/>
    <lineage>
        <taxon>Bacteria</taxon>
        <taxon>Bacillati</taxon>
        <taxon>Actinomycetota</taxon>
        <taxon>Actinomycetes</taxon>
        <taxon>Micrococcales</taxon>
        <taxon>Rarobacteraceae</taxon>
        <taxon>Rarobacter</taxon>
    </lineage>
</organism>
<evidence type="ECO:0000313" key="8">
    <source>
        <dbReference type="EMBL" id="TQL64994.1"/>
    </source>
</evidence>
<dbReference type="PANTHER" id="PTHR43649">
    <property type="entry name" value="ARABINOSE-BINDING PROTEIN-RELATED"/>
    <property type="match status" value="1"/>
</dbReference>
<name>A0A542ZXB3_RARFA</name>
<dbReference type="PANTHER" id="PTHR43649:SF28">
    <property type="entry name" value="BINDING PROTEIN COMPONENT OF ABC SUGAR TRANSPORTER-RELATED"/>
    <property type="match status" value="1"/>
</dbReference>
<evidence type="ECO:0000256" key="3">
    <source>
        <dbReference type="ARBA" id="ARBA00022448"/>
    </source>
</evidence>
<evidence type="ECO:0000256" key="4">
    <source>
        <dbReference type="ARBA" id="ARBA00022729"/>
    </source>
</evidence>
<evidence type="ECO:0000256" key="7">
    <source>
        <dbReference type="SAM" id="SignalP"/>
    </source>
</evidence>
<evidence type="ECO:0000256" key="2">
    <source>
        <dbReference type="ARBA" id="ARBA00008520"/>
    </source>
</evidence>
<evidence type="ECO:0000313" key="9">
    <source>
        <dbReference type="Proteomes" id="UP000315389"/>
    </source>
</evidence>
<dbReference type="SUPFAM" id="SSF53850">
    <property type="entry name" value="Periplasmic binding protein-like II"/>
    <property type="match status" value="1"/>
</dbReference>
<dbReference type="InterPro" id="IPR006059">
    <property type="entry name" value="SBP"/>
</dbReference>
<reference evidence="8 9" key="1">
    <citation type="submission" date="2019-06" db="EMBL/GenBank/DDBJ databases">
        <title>Sequencing the genomes of 1000 actinobacteria strains.</title>
        <authorList>
            <person name="Klenk H.-P."/>
        </authorList>
    </citation>
    <scope>NUCLEOTIDE SEQUENCE [LARGE SCALE GENOMIC DNA]</scope>
    <source>
        <strain evidence="8 9">DSM 4813</strain>
    </source>
</reference>
<keyword evidence="9" id="KW-1185">Reference proteome</keyword>
<evidence type="ECO:0000256" key="1">
    <source>
        <dbReference type="ARBA" id="ARBA00004196"/>
    </source>
</evidence>